<reference evidence="13" key="2">
    <citation type="submission" date="2020-09" db="EMBL/GenBank/DDBJ databases">
        <authorList>
            <person name="Sun Q."/>
            <person name="Ohkuma M."/>
        </authorList>
    </citation>
    <scope>NUCLEOTIDE SEQUENCE</scope>
    <source>
        <strain evidence="13">JCM 19018</strain>
    </source>
</reference>
<comment type="caution">
    <text evidence="13">The sequence shown here is derived from an EMBL/GenBank/DDBJ whole genome shotgun (WGS) entry which is preliminary data.</text>
</comment>
<evidence type="ECO:0000259" key="12">
    <source>
        <dbReference type="Pfam" id="PF02737"/>
    </source>
</evidence>
<feature type="domain" description="3-hydroxyacyl-CoA dehydrogenase C-terminal" evidence="11">
    <location>
        <begin position="296"/>
        <end position="392"/>
    </location>
</feature>
<dbReference type="InterPro" id="IPR018376">
    <property type="entry name" value="Enoyl-CoA_hyd/isom_CS"/>
</dbReference>
<organism evidence="13 14">
    <name type="scientific">Haloarcula sebkhae</name>
    <dbReference type="NCBI Taxonomy" id="932660"/>
    <lineage>
        <taxon>Archaea</taxon>
        <taxon>Methanobacteriati</taxon>
        <taxon>Methanobacteriota</taxon>
        <taxon>Stenosarchaea group</taxon>
        <taxon>Halobacteria</taxon>
        <taxon>Halobacteriales</taxon>
        <taxon>Haloarculaceae</taxon>
        <taxon>Haloarcula</taxon>
    </lineage>
</organism>
<dbReference type="InterPro" id="IPR006176">
    <property type="entry name" value="3-OHacyl-CoA_DH_NAD-bd"/>
</dbReference>
<proteinExistence type="inferred from homology"/>
<dbReference type="GO" id="GO:0070403">
    <property type="term" value="F:NAD+ binding"/>
    <property type="evidence" value="ECO:0007669"/>
    <property type="project" value="InterPro"/>
</dbReference>
<dbReference type="Gene3D" id="1.10.12.10">
    <property type="entry name" value="Lyase 2-enoyl-coa Hydratase, Chain A, domain 2"/>
    <property type="match status" value="1"/>
</dbReference>
<evidence type="ECO:0000256" key="4">
    <source>
        <dbReference type="ARBA" id="ARBA00012076"/>
    </source>
</evidence>
<dbReference type="Gene3D" id="3.90.226.10">
    <property type="entry name" value="2-enoyl-CoA Hydratase, Chain A, domain 1"/>
    <property type="match status" value="1"/>
</dbReference>
<reference evidence="13" key="1">
    <citation type="journal article" date="2014" name="Int. J. Syst. Evol. Microbiol.">
        <title>Complete genome sequence of Corynebacterium casei LMG S-19264T (=DSM 44701T), isolated from a smear-ripened cheese.</title>
        <authorList>
            <consortium name="US DOE Joint Genome Institute (JGI-PGF)"/>
            <person name="Walter F."/>
            <person name="Albersmeier A."/>
            <person name="Kalinowski J."/>
            <person name="Ruckert C."/>
        </authorList>
    </citation>
    <scope>NUCLEOTIDE SEQUENCE</scope>
    <source>
        <strain evidence="13">JCM 19018</strain>
    </source>
</reference>
<dbReference type="InterPro" id="IPR008927">
    <property type="entry name" value="6-PGluconate_DH-like_C_sf"/>
</dbReference>
<dbReference type="EC" id="4.2.1.17" evidence="4"/>
<dbReference type="GO" id="GO:0006635">
    <property type="term" value="P:fatty acid beta-oxidation"/>
    <property type="evidence" value="ECO:0007669"/>
    <property type="project" value="UniProtKB-UniPathway"/>
</dbReference>
<dbReference type="SUPFAM" id="SSF48179">
    <property type="entry name" value="6-phosphogluconate dehydrogenase C-terminal domain-like"/>
    <property type="match status" value="2"/>
</dbReference>
<dbReference type="GO" id="GO:0016616">
    <property type="term" value="F:oxidoreductase activity, acting on the CH-OH group of donors, NAD or NADP as acceptor"/>
    <property type="evidence" value="ECO:0007669"/>
    <property type="project" value="InterPro"/>
</dbReference>
<dbReference type="InterPro" id="IPR014748">
    <property type="entry name" value="Enoyl-CoA_hydra_C"/>
</dbReference>
<keyword evidence="8" id="KW-0443">Lipid metabolism</keyword>
<evidence type="ECO:0000256" key="9">
    <source>
        <dbReference type="ARBA" id="ARBA00023239"/>
    </source>
</evidence>
<accession>A0A830EEY6</accession>
<evidence type="ECO:0000256" key="10">
    <source>
        <dbReference type="RuleBase" id="RU003707"/>
    </source>
</evidence>
<dbReference type="SUPFAM" id="SSF51735">
    <property type="entry name" value="NAD(P)-binding Rossmann-fold domains"/>
    <property type="match status" value="1"/>
</dbReference>
<dbReference type="RefSeq" id="WP_188974744.1">
    <property type="nucleotide sequence ID" value="NZ_BMPD01000001.1"/>
</dbReference>
<dbReference type="Pfam" id="PF00378">
    <property type="entry name" value="ECH_1"/>
    <property type="match status" value="1"/>
</dbReference>
<dbReference type="InterPro" id="IPR029045">
    <property type="entry name" value="ClpP/crotonase-like_dom_sf"/>
</dbReference>
<dbReference type="PROSITE" id="PS00166">
    <property type="entry name" value="ENOYL_COA_HYDRATASE"/>
    <property type="match status" value="1"/>
</dbReference>
<evidence type="ECO:0000256" key="1">
    <source>
        <dbReference type="ARBA" id="ARBA00005005"/>
    </source>
</evidence>
<dbReference type="FunFam" id="1.10.12.10:FF:000001">
    <property type="entry name" value="Probable enoyl-CoA hydratase, mitochondrial"/>
    <property type="match status" value="1"/>
</dbReference>
<dbReference type="Gene3D" id="1.10.1040.10">
    <property type="entry name" value="N-(1-d-carboxylethyl)-l-norvaline Dehydrogenase, domain 2"/>
    <property type="match status" value="2"/>
</dbReference>
<gene>
    <name evidence="13" type="ORF">GCM10009067_02810</name>
</gene>
<evidence type="ECO:0000256" key="3">
    <source>
        <dbReference type="ARBA" id="ARBA00008750"/>
    </source>
</evidence>
<feature type="domain" description="3-hydroxyacyl-CoA dehydrogenase C-terminal" evidence="11">
    <location>
        <begin position="192"/>
        <end position="281"/>
    </location>
</feature>
<evidence type="ECO:0000313" key="14">
    <source>
        <dbReference type="Proteomes" id="UP000614221"/>
    </source>
</evidence>
<keyword evidence="6" id="KW-0560">Oxidoreductase</keyword>
<dbReference type="Proteomes" id="UP000614221">
    <property type="component" value="Unassembled WGS sequence"/>
</dbReference>
<comment type="similarity">
    <text evidence="2 10">Belongs to the enoyl-CoA hydratase/isomerase family.</text>
</comment>
<keyword evidence="7" id="KW-0520">NAD</keyword>
<keyword evidence="5" id="KW-0276">Fatty acid metabolism</keyword>
<evidence type="ECO:0000256" key="6">
    <source>
        <dbReference type="ARBA" id="ARBA00023002"/>
    </source>
</evidence>
<dbReference type="InterPro" id="IPR036291">
    <property type="entry name" value="NAD(P)-bd_dom_sf"/>
</dbReference>
<dbReference type="Pfam" id="PF02737">
    <property type="entry name" value="3HCDH_N"/>
    <property type="match status" value="1"/>
</dbReference>
<comment type="pathway">
    <text evidence="1">Lipid metabolism; fatty acid beta-oxidation.</text>
</comment>
<dbReference type="InterPro" id="IPR006108">
    <property type="entry name" value="3HC_DH_C"/>
</dbReference>
<keyword evidence="9" id="KW-0456">Lyase</keyword>
<dbReference type="UniPathway" id="UPA00659"/>
<protein>
    <recommendedName>
        <fullName evidence="4">enoyl-CoA hydratase</fullName>
        <ecNumber evidence="4">4.2.1.17</ecNumber>
    </recommendedName>
</protein>
<dbReference type="CDD" id="cd06558">
    <property type="entry name" value="crotonase-like"/>
    <property type="match status" value="1"/>
</dbReference>
<evidence type="ECO:0000259" key="11">
    <source>
        <dbReference type="Pfam" id="PF00725"/>
    </source>
</evidence>
<dbReference type="GO" id="GO:0004300">
    <property type="term" value="F:enoyl-CoA hydratase activity"/>
    <property type="evidence" value="ECO:0007669"/>
    <property type="project" value="UniProtKB-EC"/>
</dbReference>
<feature type="domain" description="3-hydroxyacyl-CoA dehydrogenase NAD binding" evidence="12">
    <location>
        <begin position="10"/>
        <end position="189"/>
    </location>
</feature>
<sequence length="654" mass="70308">MRAEQPEIATVAVLGAGTMGHGIAEVTAIAGYDVVLRDIEADIVEDGYDEIEWSLEKLAEKGRLDEDPDDVAARVATTTDLEAAVSDADLVIEAGPEQLSVKQDIFESVDAAAPEDALLATNSSSLSITEIAAATERPDSVLGLHFFNPPVKMDLVEVIYGKATTDETAQRGYEFVESLGKTPIYVRKDVRGFVVNSVLGPFMSEPAWMVSAGEATIRQADAAMVHERGYPMGPFELGDLTGIDIGYHVRTEAGRPVPPIMAEKVENENLGRKTGKGYYDYDDGGGPEYVPEDAKGFDHLRVEAVMANEAAKLVGDDVATAEAIDTGMRLGAGFPEGTCRRADDIGLDNILEKLRKLRDEHGDDRYEPAEYLVDLVAAGHTGTEAGQGFHEYDNGDGPGDYHTINWELDDDGLLEVELDRPSRMNAISETLADEVVDLLSSVDEDDVRAVVFEGAGERAFSAGADISGFADRDPAQTSEPTKVFTTVAEYPRPTLARIDGYCLGAGLELALACDLRLATTNSEFGFPEITLGLLPGGGGTQRAIRMLTDARAKELVFRGEHISAERAADWGLINRAVDADEFDDVVEEFVSDLVSGPPIALRKAKRVMNEGADESLDAGLEMESQAFALLLTTDDVAEGTAAFAADREPEFEGK</sequence>
<evidence type="ECO:0000256" key="2">
    <source>
        <dbReference type="ARBA" id="ARBA00005254"/>
    </source>
</evidence>
<dbReference type="PANTHER" id="PTHR48075:SF5">
    <property type="entry name" value="3-HYDROXYBUTYRYL-COA DEHYDROGENASE"/>
    <property type="match status" value="1"/>
</dbReference>
<evidence type="ECO:0000256" key="5">
    <source>
        <dbReference type="ARBA" id="ARBA00022832"/>
    </source>
</evidence>
<dbReference type="InterPro" id="IPR013328">
    <property type="entry name" value="6PGD_dom2"/>
</dbReference>
<evidence type="ECO:0000256" key="7">
    <source>
        <dbReference type="ARBA" id="ARBA00023027"/>
    </source>
</evidence>
<dbReference type="Gene3D" id="3.40.50.720">
    <property type="entry name" value="NAD(P)-binding Rossmann-like Domain"/>
    <property type="match status" value="1"/>
</dbReference>
<dbReference type="SUPFAM" id="SSF52096">
    <property type="entry name" value="ClpP/crotonase"/>
    <property type="match status" value="1"/>
</dbReference>
<dbReference type="OrthoDB" id="39812at2157"/>
<dbReference type="PANTHER" id="PTHR48075">
    <property type="entry name" value="3-HYDROXYACYL-COA DEHYDROGENASE FAMILY PROTEIN"/>
    <property type="match status" value="1"/>
</dbReference>
<dbReference type="InterPro" id="IPR001753">
    <property type="entry name" value="Enoyl-CoA_hydra/iso"/>
</dbReference>
<dbReference type="Pfam" id="PF00725">
    <property type="entry name" value="3HCDH"/>
    <property type="match status" value="2"/>
</dbReference>
<name>A0A830EEY6_9EURY</name>
<dbReference type="AlphaFoldDB" id="A0A830EEY6"/>
<dbReference type="FunFam" id="3.40.50.720:FF:000009">
    <property type="entry name" value="Fatty oxidation complex, alpha subunit"/>
    <property type="match status" value="1"/>
</dbReference>
<dbReference type="EMBL" id="BMPD01000001">
    <property type="protein sequence ID" value="GGK53730.1"/>
    <property type="molecule type" value="Genomic_DNA"/>
</dbReference>
<evidence type="ECO:0000256" key="8">
    <source>
        <dbReference type="ARBA" id="ARBA00023098"/>
    </source>
</evidence>
<evidence type="ECO:0000313" key="13">
    <source>
        <dbReference type="EMBL" id="GGK53730.1"/>
    </source>
</evidence>
<comment type="similarity">
    <text evidence="3">In the N-terminal section; belongs to the enoyl-CoA hydratase/isomerase family.</text>
</comment>